<dbReference type="InterPro" id="IPR000531">
    <property type="entry name" value="Beta-barrel_TonB"/>
</dbReference>
<dbReference type="RefSeq" id="WP_058420988.1">
    <property type="nucleotide sequence ID" value="NZ_LKEF01000028.1"/>
</dbReference>
<comment type="subcellular location">
    <subcellularLocation>
        <location evidence="1 10">Cell outer membrane</location>
        <topology evidence="1 10">Multi-pass membrane protein</topology>
    </subcellularLocation>
</comment>
<keyword evidence="4" id="KW-0410">Iron transport</keyword>
<dbReference type="Pfam" id="PF07715">
    <property type="entry name" value="Plug"/>
    <property type="match status" value="1"/>
</dbReference>
<evidence type="ECO:0000256" key="6">
    <source>
        <dbReference type="ARBA" id="ARBA00023004"/>
    </source>
</evidence>
<comment type="caution">
    <text evidence="14">The sequence shown here is derived from an EMBL/GenBank/DDBJ whole genome shotgun (WGS) entry which is preliminary data.</text>
</comment>
<keyword evidence="5 10" id="KW-0812">Transmembrane</keyword>
<comment type="similarity">
    <text evidence="10 11">Belongs to the TonB-dependent receptor family.</text>
</comment>
<keyword evidence="2 10" id="KW-0813">Transport</keyword>
<evidence type="ECO:0000256" key="2">
    <source>
        <dbReference type="ARBA" id="ARBA00022448"/>
    </source>
</evidence>
<dbReference type="Pfam" id="PF00593">
    <property type="entry name" value="TonB_dep_Rec_b-barrel"/>
    <property type="match status" value="1"/>
</dbReference>
<reference evidence="14 15" key="1">
    <citation type="submission" date="2015-09" db="EMBL/GenBank/DDBJ databases">
        <title>Genome sequence of ICMP 11288.</title>
        <authorList>
            <person name="Visnovsky S."/>
            <person name="Lu A."/>
            <person name="Panda P."/>
            <person name="Pitman A."/>
        </authorList>
    </citation>
    <scope>NUCLEOTIDE SEQUENCE [LARGE SCALE GENOMIC DNA]</scope>
    <source>
        <strain evidence="14 15">ICMP 11288</strain>
    </source>
</reference>
<dbReference type="EMBL" id="LKEF01000028">
    <property type="protein sequence ID" value="KTB62761.1"/>
    <property type="molecule type" value="Genomic_DNA"/>
</dbReference>
<accession>A0A0W0HNL7</accession>
<dbReference type="PROSITE" id="PS52016">
    <property type="entry name" value="TONB_DEPENDENT_REC_3"/>
    <property type="match status" value="1"/>
</dbReference>
<dbReference type="AlphaFoldDB" id="A0A0W0HNL7"/>
<dbReference type="PANTHER" id="PTHR47234">
    <property type="match status" value="1"/>
</dbReference>
<keyword evidence="7 11" id="KW-0798">TonB box</keyword>
<evidence type="ECO:0000256" key="11">
    <source>
        <dbReference type="RuleBase" id="RU003357"/>
    </source>
</evidence>
<keyword evidence="8 10" id="KW-0472">Membrane</keyword>
<evidence type="ECO:0000256" key="9">
    <source>
        <dbReference type="ARBA" id="ARBA00023237"/>
    </source>
</evidence>
<dbReference type="GO" id="GO:0009279">
    <property type="term" value="C:cell outer membrane"/>
    <property type="evidence" value="ECO:0007669"/>
    <property type="project" value="UniProtKB-SubCell"/>
</dbReference>
<dbReference type="Proteomes" id="UP000054197">
    <property type="component" value="Unassembled WGS sequence"/>
</dbReference>
<dbReference type="InterPro" id="IPR037066">
    <property type="entry name" value="Plug_dom_sf"/>
</dbReference>
<dbReference type="SMART" id="SM00965">
    <property type="entry name" value="STN"/>
    <property type="match status" value="1"/>
</dbReference>
<evidence type="ECO:0000313" key="15">
    <source>
        <dbReference type="Proteomes" id="UP000054197"/>
    </source>
</evidence>
<evidence type="ECO:0000256" key="3">
    <source>
        <dbReference type="ARBA" id="ARBA00022452"/>
    </source>
</evidence>
<dbReference type="Gene3D" id="2.170.130.10">
    <property type="entry name" value="TonB-dependent receptor, plug domain"/>
    <property type="match status" value="1"/>
</dbReference>
<evidence type="ECO:0000256" key="5">
    <source>
        <dbReference type="ARBA" id="ARBA00022692"/>
    </source>
</evidence>
<dbReference type="Gene3D" id="3.55.50.30">
    <property type="match status" value="1"/>
</dbReference>
<evidence type="ECO:0000256" key="7">
    <source>
        <dbReference type="ARBA" id="ARBA00023077"/>
    </source>
</evidence>
<dbReference type="Pfam" id="PF07660">
    <property type="entry name" value="STN"/>
    <property type="match status" value="1"/>
</dbReference>
<keyword evidence="3 10" id="KW-1134">Transmembrane beta strand</keyword>
<dbReference type="InterPro" id="IPR011662">
    <property type="entry name" value="Secretin/TonB_short_N"/>
</dbReference>
<name>A0A0W0HNL7_PSEFL</name>
<evidence type="ECO:0000256" key="12">
    <source>
        <dbReference type="SAM" id="SignalP"/>
    </source>
</evidence>
<evidence type="ECO:0000256" key="4">
    <source>
        <dbReference type="ARBA" id="ARBA00022496"/>
    </source>
</evidence>
<dbReference type="InterPro" id="IPR012910">
    <property type="entry name" value="Plug_dom"/>
</dbReference>
<dbReference type="InterPro" id="IPR036942">
    <property type="entry name" value="Beta-barrel_TonB_sf"/>
</dbReference>
<evidence type="ECO:0000313" key="14">
    <source>
        <dbReference type="EMBL" id="KTB62761.1"/>
    </source>
</evidence>
<organism evidence="14 15">
    <name type="scientific">Pseudomonas fluorescens ICMP 11288</name>
    <dbReference type="NCBI Taxonomy" id="1198309"/>
    <lineage>
        <taxon>Bacteria</taxon>
        <taxon>Pseudomonadati</taxon>
        <taxon>Pseudomonadota</taxon>
        <taxon>Gammaproteobacteria</taxon>
        <taxon>Pseudomonadales</taxon>
        <taxon>Pseudomonadaceae</taxon>
        <taxon>Pseudomonas</taxon>
    </lineage>
</organism>
<dbReference type="InterPro" id="IPR039426">
    <property type="entry name" value="TonB-dep_rcpt-like"/>
</dbReference>
<feature type="chain" id="PRO_5006903662" evidence="12">
    <location>
        <begin position="30"/>
        <end position="983"/>
    </location>
</feature>
<dbReference type="PANTHER" id="PTHR47234:SF1">
    <property type="entry name" value="TONB-DEPENDENT RECEPTOR"/>
    <property type="match status" value="1"/>
</dbReference>
<sequence>MQFTHLSRSSLAALSLAIGVALTGHGAVAFGQPSSAVATHAQAFDFDIASGPLDQALLNLSRRSGQTISFQQDLVQGLTSAPVRGSFTTEQALQQALRGSALDAVPSGDGGWVLRRAARAPAASIKPAPVVAPVVAKVPGDVALEKVVVTGSRIARAQVEGPSPVTVISSEEITNRGYKNVYDAIASQTQNTGMTQGEDYGNTFQPAASALNLRGLGPNHTLVLINGRRVADYPTAYDGMVNFTNLANIPAVMIERIEILSSGASAVYGSDAIAGVVNIILKDKISGVDVNVRGGYAERGGGDNQRLQISGGDTWGDFDGVFGLELTNRQPIWSNQRGFMTDGPAVNVGYRRNLDSGAYLGPGCGAYGSIYNGKLGNTGNRCTTNQYYNDYSTLQAEKENYDGYTRGTWHFSDSGKVFADLMFGFDHTQNNTRGPSFTSPDFINQTTGNLERWSRNFAAEEIGGKTSNNSKWRELSWTGTLGLEDKFANSDWGYQLAANRSEYTSDRTTRYTPLSGIRDYFLGPQLGTQDGHPVFAPDPSRLDQPLTEDQWRQFRGNLVQKSKSVSQTFSANINGDLFDLPAGPVGFAGVTEVGRQSYSVHVDDQLNDGTFYNTTPASNSGGSRDRYAAGGEFSIPVTDTLLASAAGRWDQYKFSGRSEQQKTYNLGLEWRPINSLLLRGSYGTSFRAPDLNYIYQADTRGYKPDQIDYYGCSKGIDSACNRGRVDYTQSGTPDLAPERGKSWTYGVVWSPSRQFDVSADFWRVQIKDLLTTVDINRLLQQEDQCRNGLLDATTCADVLARVQRNAGNAAVDPNQLQQVHINAINAASERASGLDLKSNIRWGAGEYGAFSSVIGYSLVLSHYLKDSDEAQTQNVRSSTNFYDWRSKVNASLTWDYQRFTTTLTGLRYGSVTNGAGTGRLSPWATFNASARYQVTDEASVGLTVNNLFNTYKHDDSAWPYYPVGNYDPYGRQVWLDVSYHFGK</sequence>
<proteinExistence type="inferred from homology"/>
<evidence type="ECO:0000259" key="13">
    <source>
        <dbReference type="SMART" id="SM00965"/>
    </source>
</evidence>
<protein>
    <submittedName>
        <fullName evidence="14">TonB-dependent receptor</fullName>
    </submittedName>
</protein>
<keyword evidence="6" id="KW-0408">Iron</keyword>
<evidence type="ECO:0000256" key="8">
    <source>
        <dbReference type="ARBA" id="ARBA00023136"/>
    </source>
</evidence>
<feature type="signal peptide" evidence="12">
    <location>
        <begin position="1"/>
        <end position="29"/>
    </location>
</feature>
<keyword evidence="14" id="KW-0675">Receptor</keyword>
<feature type="domain" description="Secretin/TonB short N-terminal" evidence="13">
    <location>
        <begin position="66"/>
        <end position="117"/>
    </location>
</feature>
<dbReference type="Gene3D" id="2.40.170.20">
    <property type="entry name" value="TonB-dependent receptor, beta-barrel domain"/>
    <property type="match status" value="1"/>
</dbReference>
<evidence type="ECO:0000256" key="1">
    <source>
        <dbReference type="ARBA" id="ARBA00004571"/>
    </source>
</evidence>
<gene>
    <name evidence="14" type="ORF">AO063_10975</name>
</gene>
<keyword evidence="4" id="KW-0406">Ion transport</keyword>
<dbReference type="SUPFAM" id="SSF56935">
    <property type="entry name" value="Porins"/>
    <property type="match status" value="1"/>
</dbReference>
<keyword evidence="9 10" id="KW-0998">Cell outer membrane</keyword>
<dbReference type="GO" id="GO:0006826">
    <property type="term" value="P:iron ion transport"/>
    <property type="evidence" value="ECO:0007669"/>
    <property type="project" value="UniProtKB-KW"/>
</dbReference>
<evidence type="ECO:0000256" key="10">
    <source>
        <dbReference type="PROSITE-ProRule" id="PRU01360"/>
    </source>
</evidence>
<keyword evidence="12" id="KW-0732">Signal</keyword>
<dbReference type="CDD" id="cd01347">
    <property type="entry name" value="ligand_gated_channel"/>
    <property type="match status" value="1"/>
</dbReference>